<evidence type="ECO:0000256" key="6">
    <source>
        <dbReference type="ARBA" id="ARBA00023277"/>
    </source>
</evidence>
<dbReference type="Pfam" id="PF00702">
    <property type="entry name" value="Hydrolase"/>
    <property type="match status" value="1"/>
</dbReference>
<dbReference type="InterPro" id="IPR004446">
    <property type="entry name" value="Heptose_bisP_phosphatase"/>
</dbReference>
<comment type="similarity">
    <text evidence="2">Belongs to the GmhB family.</text>
</comment>
<dbReference type="PANTHER" id="PTHR42891:SF1">
    <property type="entry name" value="D-GLYCERO-BETA-D-MANNO-HEPTOSE-1,7-BISPHOSPHATE 7-PHOSPHATASE"/>
    <property type="match status" value="1"/>
</dbReference>
<evidence type="ECO:0000256" key="7">
    <source>
        <dbReference type="ARBA" id="ARBA00031828"/>
    </source>
</evidence>
<keyword evidence="9" id="KW-1185">Reference proteome</keyword>
<dbReference type="GO" id="GO:0046872">
    <property type="term" value="F:metal ion binding"/>
    <property type="evidence" value="ECO:0007669"/>
    <property type="project" value="UniProtKB-KW"/>
</dbReference>
<dbReference type="RefSeq" id="WP_078698365.1">
    <property type="nucleotide sequence ID" value="NZ_LT796768.1"/>
</dbReference>
<evidence type="ECO:0000256" key="3">
    <source>
        <dbReference type="ARBA" id="ARBA00022490"/>
    </source>
</evidence>
<evidence type="ECO:0000256" key="4">
    <source>
        <dbReference type="ARBA" id="ARBA00022723"/>
    </source>
</evidence>
<sequence length="199" mass="21365">MWSAEALLGRDASEIPPPEHEVPWDLVLLDRDGTLNVHRPGYIASPAELRLRPGAARAVGQLTRAGVRTVLVTNQRGLATGLLTEPQLVDVHTALLARLARAGGRLDAIEVCPHQTGTCSCRKPLPGMLLHALERAPWARPERVVMVGDQPSDEAAAHAAGVAWLDAGPRGVGSARIADVLISRDPHQRGSVVLRSRER</sequence>
<protein>
    <recommendedName>
        <fullName evidence="7">D,D-heptose 1,7-bisphosphate phosphatase</fullName>
    </recommendedName>
</protein>
<evidence type="ECO:0000313" key="9">
    <source>
        <dbReference type="Proteomes" id="UP000191040"/>
    </source>
</evidence>
<reference evidence="9" key="1">
    <citation type="submission" date="2017-02" db="EMBL/GenBank/DDBJ databases">
        <authorList>
            <person name="Varghese N."/>
            <person name="Submissions S."/>
        </authorList>
    </citation>
    <scope>NUCLEOTIDE SEQUENCE [LARGE SCALE GENOMIC DNA]</scope>
    <source>
        <strain evidence="9">9H-4</strain>
    </source>
</reference>
<dbReference type="OrthoDB" id="9781367at2"/>
<dbReference type="GO" id="GO:0016791">
    <property type="term" value="F:phosphatase activity"/>
    <property type="evidence" value="ECO:0007669"/>
    <property type="project" value="InterPro"/>
</dbReference>
<evidence type="ECO:0000313" key="8">
    <source>
        <dbReference type="EMBL" id="SKB03096.1"/>
    </source>
</evidence>
<name>A0A1T4YMV3_9ACTN</name>
<dbReference type="NCBIfam" id="TIGR01656">
    <property type="entry name" value="Histidinol-ppas"/>
    <property type="match status" value="1"/>
</dbReference>
<dbReference type="PANTHER" id="PTHR42891">
    <property type="entry name" value="D-GLYCERO-BETA-D-MANNO-HEPTOSE-1,7-BISPHOSPHATE 7-PHOSPHATASE"/>
    <property type="match status" value="1"/>
</dbReference>
<dbReference type="Proteomes" id="UP000191040">
    <property type="component" value="Chromosome I"/>
</dbReference>
<proteinExistence type="inferred from homology"/>
<keyword evidence="6" id="KW-0119">Carbohydrate metabolism</keyword>
<organism evidence="8 9">
    <name type="scientific">Aeromicrobium choanae</name>
    <dbReference type="NCBI Taxonomy" id="1736691"/>
    <lineage>
        <taxon>Bacteria</taxon>
        <taxon>Bacillati</taxon>
        <taxon>Actinomycetota</taxon>
        <taxon>Actinomycetes</taxon>
        <taxon>Propionibacteriales</taxon>
        <taxon>Nocardioidaceae</taxon>
        <taxon>Aeromicrobium</taxon>
    </lineage>
</organism>
<gene>
    <name evidence="8" type="ORF">SAMN06295964_0141</name>
</gene>
<dbReference type="GO" id="GO:0005737">
    <property type="term" value="C:cytoplasm"/>
    <property type="evidence" value="ECO:0007669"/>
    <property type="project" value="UniProtKB-SubCell"/>
</dbReference>
<dbReference type="SUPFAM" id="SSF56784">
    <property type="entry name" value="HAD-like"/>
    <property type="match status" value="1"/>
</dbReference>
<dbReference type="InterPro" id="IPR023214">
    <property type="entry name" value="HAD_sf"/>
</dbReference>
<evidence type="ECO:0000256" key="1">
    <source>
        <dbReference type="ARBA" id="ARBA00004496"/>
    </source>
</evidence>
<keyword evidence="3" id="KW-0963">Cytoplasm</keyword>
<evidence type="ECO:0000256" key="5">
    <source>
        <dbReference type="ARBA" id="ARBA00022801"/>
    </source>
</evidence>
<comment type="subcellular location">
    <subcellularLocation>
        <location evidence="1">Cytoplasm</location>
    </subcellularLocation>
</comment>
<dbReference type="AlphaFoldDB" id="A0A1T4YMV3"/>
<dbReference type="GO" id="GO:0005975">
    <property type="term" value="P:carbohydrate metabolic process"/>
    <property type="evidence" value="ECO:0007669"/>
    <property type="project" value="InterPro"/>
</dbReference>
<dbReference type="InterPro" id="IPR036412">
    <property type="entry name" value="HAD-like_sf"/>
</dbReference>
<dbReference type="InterPro" id="IPR006549">
    <property type="entry name" value="HAD-SF_hydro_IIIA"/>
</dbReference>
<dbReference type="InterPro" id="IPR006543">
    <property type="entry name" value="Histidinol-phos"/>
</dbReference>
<keyword evidence="4" id="KW-0479">Metal-binding</keyword>
<keyword evidence="5 8" id="KW-0378">Hydrolase</keyword>
<accession>A0A1T4YMV3</accession>
<dbReference type="STRING" id="1736691.SAMN06295964_0141"/>
<dbReference type="EMBL" id="LT796768">
    <property type="protein sequence ID" value="SKB03096.1"/>
    <property type="molecule type" value="Genomic_DNA"/>
</dbReference>
<evidence type="ECO:0000256" key="2">
    <source>
        <dbReference type="ARBA" id="ARBA00005628"/>
    </source>
</evidence>
<dbReference type="Gene3D" id="3.40.50.1000">
    <property type="entry name" value="HAD superfamily/HAD-like"/>
    <property type="match status" value="1"/>
</dbReference>
<dbReference type="NCBIfam" id="TIGR01662">
    <property type="entry name" value="HAD-SF-IIIA"/>
    <property type="match status" value="1"/>
</dbReference>